<organism evidence="1 2">
    <name type="scientific">Eumeta variegata</name>
    <name type="common">Bagworm moth</name>
    <name type="synonym">Eumeta japonica</name>
    <dbReference type="NCBI Taxonomy" id="151549"/>
    <lineage>
        <taxon>Eukaryota</taxon>
        <taxon>Metazoa</taxon>
        <taxon>Ecdysozoa</taxon>
        <taxon>Arthropoda</taxon>
        <taxon>Hexapoda</taxon>
        <taxon>Insecta</taxon>
        <taxon>Pterygota</taxon>
        <taxon>Neoptera</taxon>
        <taxon>Endopterygota</taxon>
        <taxon>Lepidoptera</taxon>
        <taxon>Glossata</taxon>
        <taxon>Ditrysia</taxon>
        <taxon>Tineoidea</taxon>
        <taxon>Psychidae</taxon>
        <taxon>Oiketicinae</taxon>
        <taxon>Eumeta</taxon>
    </lineage>
</organism>
<reference evidence="1 2" key="1">
    <citation type="journal article" date="2019" name="Commun. Biol.">
        <title>The bagworm genome reveals a unique fibroin gene that provides high tensile strength.</title>
        <authorList>
            <person name="Kono N."/>
            <person name="Nakamura H."/>
            <person name="Ohtoshi R."/>
            <person name="Tomita M."/>
            <person name="Numata K."/>
            <person name="Arakawa K."/>
        </authorList>
    </citation>
    <scope>NUCLEOTIDE SEQUENCE [LARGE SCALE GENOMIC DNA]</scope>
</reference>
<sequence>MRSPERLMVRQDAGARVASAALCLLTGLILGLILGISSRIITSSGGGQRGGALSVISVASFLELEGAGVERNGVMITSHFYSMT</sequence>
<evidence type="ECO:0000313" key="2">
    <source>
        <dbReference type="Proteomes" id="UP000299102"/>
    </source>
</evidence>
<evidence type="ECO:0000313" key="1">
    <source>
        <dbReference type="EMBL" id="GBP51011.1"/>
    </source>
</evidence>
<proteinExistence type="predicted"/>
<protein>
    <submittedName>
        <fullName evidence="1">Uncharacterized protein</fullName>
    </submittedName>
</protein>
<dbReference type="AlphaFoldDB" id="A0A4C1WIH4"/>
<dbReference type="Proteomes" id="UP000299102">
    <property type="component" value="Unassembled WGS sequence"/>
</dbReference>
<gene>
    <name evidence="1" type="ORF">EVAR_37168_1</name>
</gene>
<comment type="caution">
    <text evidence="1">The sequence shown here is derived from an EMBL/GenBank/DDBJ whole genome shotgun (WGS) entry which is preliminary data.</text>
</comment>
<dbReference type="EMBL" id="BGZK01000572">
    <property type="protein sequence ID" value="GBP51011.1"/>
    <property type="molecule type" value="Genomic_DNA"/>
</dbReference>
<accession>A0A4C1WIH4</accession>
<name>A0A4C1WIH4_EUMVA</name>
<keyword evidence="2" id="KW-1185">Reference proteome</keyword>